<dbReference type="EMBL" id="JAIVGD010000015">
    <property type="protein sequence ID" value="KAH0759082.1"/>
    <property type="molecule type" value="Genomic_DNA"/>
</dbReference>
<organism evidence="1 2">
    <name type="scientific">Solanum tuberosum</name>
    <name type="common">Potato</name>
    <dbReference type="NCBI Taxonomy" id="4113"/>
    <lineage>
        <taxon>Eukaryota</taxon>
        <taxon>Viridiplantae</taxon>
        <taxon>Streptophyta</taxon>
        <taxon>Embryophyta</taxon>
        <taxon>Tracheophyta</taxon>
        <taxon>Spermatophyta</taxon>
        <taxon>Magnoliopsida</taxon>
        <taxon>eudicotyledons</taxon>
        <taxon>Gunneridae</taxon>
        <taxon>Pentapetalae</taxon>
        <taxon>asterids</taxon>
        <taxon>lamiids</taxon>
        <taxon>Solanales</taxon>
        <taxon>Solanaceae</taxon>
        <taxon>Solanoideae</taxon>
        <taxon>Solaneae</taxon>
        <taxon>Solanum</taxon>
    </lineage>
</organism>
<gene>
    <name evidence="1" type="ORF">KY290_022575</name>
</gene>
<protein>
    <submittedName>
        <fullName evidence="1">Uncharacterized protein</fullName>
    </submittedName>
</protein>
<name>A0ABQ7V6V1_SOLTU</name>
<reference evidence="1 2" key="1">
    <citation type="journal article" date="2021" name="bioRxiv">
        <title>Chromosome-scale and haplotype-resolved genome assembly of a tetraploid potato cultivar.</title>
        <authorList>
            <person name="Sun H."/>
            <person name="Jiao W.-B."/>
            <person name="Krause K."/>
            <person name="Campoy J.A."/>
            <person name="Goel M."/>
            <person name="Folz-Donahue K."/>
            <person name="Kukat C."/>
            <person name="Huettel B."/>
            <person name="Schneeberger K."/>
        </authorList>
    </citation>
    <scope>NUCLEOTIDE SEQUENCE [LARGE SCALE GENOMIC DNA]</scope>
    <source>
        <strain evidence="1">SolTubOtavaFocal</strain>
        <tissue evidence="1">Leaves</tissue>
    </source>
</reference>
<dbReference type="Proteomes" id="UP000826656">
    <property type="component" value="Unassembled WGS sequence"/>
</dbReference>
<comment type="caution">
    <text evidence="1">The sequence shown here is derived from an EMBL/GenBank/DDBJ whole genome shotgun (WGS) entry which is preliminary data.</text>
</comment>
<proteinExistence type="predicted"/>
<keyword evidence="2" id="KW-1185">Reference proteome</keyword>
<evidence type="ECO:0000313" key="1">
    <source>
        <dbReference type="EMBL" id="KAH0759082.1"/>
    </source>
</evidence>
<accession>A0ABQ7V6V1</accession>
<evidence type="ECO:0000313" key="2">
    <source>
        <dbReference type="Proteomes" id="UP000826656"/>
    </source>
</evidence>
<sequence>MNLVWLNFLTSDALPMRLWMHPAAPLLAPHFSSEECEVAGYQCFELENPNRGIIDMWKGTVFTIS</sequence>